<dbReference type="GO" id="GO:0004497">
    <property type="term" value="F:monooxygenase activity"/>
    <property type="evidence" value="ECO:0007669"/>
    <property type="project" value="UniProtKB-KW"/>
</dbReference>
<feature type="domain" description="ABM" evidence="1">
    <location>
        <begin position="2"/>
        <end position="92"/>
    </location>
</feature>
<evidence type="ECO:0000313" key="2">
    <source>
        <dbReference type="EMBL" id="RDL20875.1"/>
    </source>
</evidence>
<name>A0A370SM87_PSEJE</name>
<comment type="caution">
    <text evidence="2">The sequence shown here is derived from an EMBL/GenBank/DDBJ whole genome shotgun (WGS) entry which is preliminary data.</text>
</comment>
<dbReference type="SUPFAM" id="SSF54909">
    <property type="entry name" value="Dimeric alpha+beta barrel"/>
    <property type="match status" value="1"/>
</dbReference>
<keyword evidence="2" id="KW-0503">Monooxygenase</keyword>
<dbReference type="InterPro" id="IPR011008">
    <property type="entry name" value="Dimeric_a/b-barrel"/>
</dbReference>
<evidence type="ECO:0000259" key="1">
    <source>
        <dbReference type="PROSITE" id="PS51725"/>
    </source>
</evidence>
<protein>
    <submittedName>
        <fullName evidence="2">Heme-degrading monooxygenase HmoA</fullName>
    </submittedName>
</protein>
<accession>A0A370SM87</accession>
<dbReference type="PROSITE" id="PS51725">
    <property type="entry name" value="ABM"/>
    <property type="match status" value="1"/>
</dbReference>
<keyword evidence="2" id="KW-0560">Oxidoreductase</keyword>
<dbReference type="Gene3D" id="3.30.70.100">
    <property type="match status" value="1"/>
</dbReference>
<evidence type="ECO:0000313" key="3">
    <source>
        <dbReference type="Proteomes" id="UP000255365"/>
    </source>
</evidence>
<sequence length="100" mass="11484">MIYEIALLPVHKEQVEQFRHAFAEVAPLLTRAKGYRGHTLAQGIESPEVFNLIVQWQTLEDHTPGFEASDDHQRFMLGLQDYFSKEPTVYHVEGPEFAKG</sequence>
<dbReference type="RefSeq" id="WP_115146892.1">
    <property type="nucleotide sequence ID" value="NZ_QRAV01000006.1"/>
</dbReference>
<dbReference type="AlphaFoldDB" id="A0A370SM87"/>
<gene>
    <name evidence="2" type="ORF">DEU51_106332</name>
</gene>
<dbReference type="InterPro" id="IPR007138">
    <property type="entry name" value="ABM_dom"/>
</dbReference>
<proteinExistence type="predicted"/>
<dbReference type="Pfam" id="PF03992">
    <property type="entry name" value="ABM"/>
    <property type="match status" value="1"/>
</dbReference>
<reference evidence="2 3" key="1">
    <citation type="submission" date="2018-07" db="EMBL/GenBank/DDBJ databases">
        <title>Genome sequencing of rice bacterial endophytes.</title>
        <authorList>
            <person name="Venturi V."/>
        </authorList>
    </citation>
    <scope>NUCLEOTIDE SEQUENCE [LARGE SCALE GENOMIC DNA]</scope>
    <source>
        <strain evidence="2 3">E2333</strain>
    </source>
</reference>
<dbReference type="Proteomes" id="UP000255365">
    <property type="component" value="Unassembled WGS sequence"/>
</dbReference>
<organism evidence="2 3">
    <name type="scientific">Pseudomonas jessenii</name>
    <dbReference type="NCBI Taxonomy" id="77298"/>
    <lineage>
        <taxon>Bacteria</taxon>
        <taxon>Pseudomonadati</taxon>
        <taxon>Pseudomonadota</taxon>
        <taxon>Gammaproteobacteria</taxon>
        <taxon>Pseudomonadales</taxon>
        <taxon>Pseudomonadaceae</taxon>
        <taxon>Pseudomonas</taxon>
    </lineage>
</organism>
<dbReference type="EMBL" id="QRAV01000006">
    <property type="protein sequence ID" value="RDL20875.1"/>
    <property type="molecule type" value="Genomic_DNA"/>
</dbReference>